<proteinExistence type="predicted"/>
<dbReference type="Proteomes" id="UP000545037">
    <property type="component" value="Unassembled WGS sequence"/>
</dbReference>
<accession>A0A7W9CJX2</accession>
<dbReference type="EMBL" id="JACHOR010000003">
    <property type="protein sequence ID" value="MBB5746567.1"/>
    <property type="molecule type" value="Genomic_DNA"/>
</dbReference>
<evidence type="ECO:0000313" key="2">
    <source>
        <dbReference type="Proteomes" id="UP000545037"/>
    </source>
</evidence>
<dbReference type="AlphaFoldDB" id="A0A7W9CJX2"/>
<evidence type="ECO:0000313" key="1">
    <source>
        <dbReference type="EMBL" id="MBB5746567.1"/>
    </source>
</evidence>
<protein>
    <submittedName>
        <fullName evidence="1">Uncharacterized protein</fullName>
    </submittedName>
</protein>
<comment type="caution">
    <text evidence="1">The sequence shown here is derived from an EMBL/GenBank/DDBJ whole genome shotgun (WGS) entry which is preliminary data.</text>
</comment>
<organism evidence="1 2">
    <name type="scientific">Brevundimonas variabilis</name>
    <dbReference type="NCBI Taxonomy" id="74312"/>
    <lineage>
        <taxon>Bacteria</taxon>
        <taxon>Pseudomonadati</taxon>
        <taxon>Pseudomonadota</taxon>
        <taxon>Alphaproteobacteria</taxon>
        <taxon>Caulobacterales</taxon>
        <taxon>Caulobacteraceae</taxon>
        <taxon>Brevundimonas</taxon>
    </lineage>
</organism>
<name>A0A7W9CJX2_9CAUL</name>
<sequence length="91" mass="10147">MREQGVRRVPREDIVPAVGVRLIVCCDSPVCNHAVLMDPRPVFGASRYWPAVGQSYRFRCQCGHRVAQVSYTDNADQAEGPISAAALKLWF</sequence>
<gene>
    <name evidence="1" type="ORF">GGR13_002171</name>
</gene>
<reference evidence="1 2" key="1">
    <citation type="submission" date="2020-08" db="EMBL/GenBank/DDBJ databases">
        <title>Genomic Encyclopedia of Type Strains, Phase IV (KMG-IV): sequencing the most valuable type-strain genomes for metagenomic binning, comparative biology and taxonomic classification.</title>
        <authorList>
            <person name="Goeker M."/>
        </authorList>
    </citation>
    <scope>NUCLEOTIDE SEQUENCE [LARGE SCALE GENOMIC DNA]</scope>
    <source>
        <strain evidence="1 2">DSM 4737</strain>
    </source>
</reference>
<keyword evidence="2" id="KW-1185">Reference proteome</keyword>